<proteinExistence type="predicted"/>
<reference evidence="5 6" key="1">
    <citation type="submission" date="2019-04" db="EMBL/GenBank/DDBJ databases">
        <title>Niastella caeni sp. nov., isolated from activated sludge.</title>
        <authorList>
            <person name="Sheng M."/>
        </authorList>
    </citation>
    <scope>NUCLEOTIDE SEQUENCE [LARGE SCALE GENOMIC DNA]</scope>
    <source>
        <strain evidence="5 6">HX-2-15</strain>
    </source>
</reference>
<dbReference type="SUPFAM" id="SSF46689">
    <property type="entry name" value="Homeodomain-like"/>
    <property type="match status" value="1"/>
</dbReference>
<dbReference type="Proteomes" id="UP000306918">
    <property type="component" value="Unassembled WGS sequence"/>
</dbReference>
<feature type="domain" description="HTH araC/xylS-type" evidence="4">
    <location>
        <begin position="37"/>
        <end position="135"/>
    </location>
</feature>
<dbReference type="PROSITE" id="PS00041">
    <property type="entry name" value="HTH_ARAC_FAMILY_1"/>
    <property type="match status" value="1"/>
</dbReference>
<dbReference type="PRINTS" id="PR00032">
    <property type="entry name" value="HTHARAC"/>
</dbReference>
<organism evidence="5 6">
    <name type="scientific">Niastella caeni</name>
    <dbReference type="NCBI Taxonomy" id="2569763"/>
    <lineage>
        <taxon>Bacteria</taxon>
        <taxon>Pseudomonadati</taxon>
        <taxon>Bacteroidota</taxon>
        <taxon>Chitinophagia</taxon>
        <taxon>Chitinophagales</taxon>
        <taxon>Chitinophagaceae</taxon>
        <taxon>Niastella</taxon>
    </lineage>
</organism>
<keyword evidence="2" id="KW-0238">DNA-binding</keyword>
<comment type="caution">
    <text evidence="5">The sequence shown here is derived from an EMBL/GenBank/DDBJ whole genome shotgun (WGS) entry which is preliminary data.</text>
</comment>
<name>A0A4S8HY97_9BACT</name>
<dbReference type="AlphaFoldDB" id="A0A4S8HY97"/>
<dbReference type="EMBL" id="STFF01000002">
    <property type="protein sequence ID" value="THU40475.1"/>
    <property type="molecule type" value="Genomic_DNA"/>
</dbReference>
<dbReference type="PROSITE" id="PS01124">
    <property type="entry name" value="HTH_ARAC_FAMILY_2"/>
    <property type="match status" value="1"/>
</dbReference>
<dbReference type="Gene3D" id="1.10.10.60">
    <property type="entry name" value="Homeodomain-like"/>
    <property type="match status" value="1"/>
</dbReference>
<evidence type="ECO:0000256" key="1">
    <source>
        <dbReference type="ARBA" id="ARBA00023015"/>
    </source>
</evidence>
<dbReference type="PANTHER" id="PTHR46796:SF13">
    <property type="entry name" value="HTH-TYPE TRANSCRIPTIONAL ACTIVATOR RHAS"/>
    <property type="match status" value="1"/>
</dbReference>
<dbReference type="Pfam" id="PF12833">
    <property type="entry name" value="HTH_18"/>
    <property type="match status" value="1"/>
</dbReference>
<dbReference type="InterPro" id="IPR020449">
    <property type="entry name" value="Tscrpt_reg_AraC-type_HTH"/>
</dbReference>
<protein>
    <submittedName>
        <fullName evidence="5">Helix-turn-helix transcriptional regulator</fullName>
    </submittedName>
</protein>
<dbReference type="OrthoDB" id="670089at2"/>
<dbReference type="SMART" id="SM00342">
    <property type="entry name" value="HTH_ARAC"/>
    <property type="match status" value="1"/>
</dbReference>
<keyword evidence="3" id="KW-0804">Transcription</keyword>
<dbReference type="InterPro" id="IPR018060">
    <property type="entry name" value="HTH_AraC"/>
</dbReference>
<gene>
    <name evidence="5" type="ORF">FAM09_11480</name>
</gene>
<evidence type="ECO:0000313" key="6">
    <source>
        <dbReference type="Proteomes" id="UP000306918"/>
    </source>
</evidence>
<keyword evidence="1" id="KW-0805">Transcription regulation</keyword>
<evidence type="ECO:0000256" key="2">
    <source>
        <dbReference type="ARBA" id="ARBA00023125"/>
    </source>
</evidence>
<dbReference type="InterPro" id="IPR018062">
    <property type="entry name" value="HTH_AraC-typ_CS"/>
</dbReference>
<evidence type="ECO:0000256" key="3">
    <source>
        <dbReference type="ARBA" id="ARBA00023163"/>
    </source>
</evidence>
<dbReference type="InterPro" id="IPR050204">
    <property type="entry name" value="AraC_XylS_family_regulators"/>
</dbReference>
<dbReference type="PANTHER" id="PTHR46796">
    <property type="entry name" value="HTH-TYPE TRANSCRIPTIONAL ACTIVATOR RHAS-RELATED"/>
    <property type="match status" value="1"/>
</dbReference>
<dbReference type="GO" id="GO:0003700">
    <property type="term" value="F:DNA-binding transcription factor activity"/>
    <property type="evidence" value="ECO:0007669"/>
    <property type="project" value="InterPro"/>
</dbReference>
<evidence type="ECO:0000259" key="4">
    <source>
        <dbReference type="PROSITE" id="PS01124"/>
    </source>
</evidence>
<dbReference type="GO" id="GO:0043565">
    <property type="term" value="F:sequence-specific DNA binding"/>
    <property type="evidence" value="ECO:0007669"/>
    <property type="project" value="InterPro"/>
</dbReference>
<keyword evidence="6" id="KW-1185">Reference proteome</keyword>
<dbReference type="InterPro" id="IPR009057">
    <property type="entry name" value="Homeodomain-like_sf"/>
</dbReference>
<accession>A0A4S8HY97</accession>
<evidence type="ECO:0000313" key="5">
    <source>
        <dbReference type="EMBL" id="THU40475.1"/>
    </source>
</evidence>
<sequence>MKVCYNQETCFLEFILHSKPILMTRKETANFIHLAALSVQKAIDSNPLSRKSVTQLVPDLYVGRNQLQTAFKQLTKQTIKRYRLIKRMEAARDLLSSEVESVKEVALQCGYRNPGNFNKDFKEVFNKTPGEWLNDNLKNKYNGYNQNSHGDG</sequence>